<feature type="binding site" evidence="9">
    <location>
        <position position="820"/>
    </location>
    <ligand>
        <name>Mg(2+)</name>
        <dbReference type="ChEBI" id="CHEBI:18420"/>
        <label>3</label>
    </ligand>
</feature>
<dbReference type="SUPFAM" id="SSF52440">
    <property type="entry name" value="PreATP-grasp domain"/>
    <property type="match status" value="2"/>
</dbReference>
<comment type="catalytic activity">
    <reaction evidence="9">
        <text>hydrogencarbonate + L-glutamine + 2 ATP + H2O = carbamoyl phosphate + L-glutamate + 2 ADP + phosphate + 2 H(+)</text>
        <dbReference type="Rhea" id="RHEA:18633"/>
        <dbReference type="ChEBI" id="CHEBI:15377"/>
        <dbReference type="ChEBI" id="CHEBI:15378"/>
        <dbReference type="ChEBI" id="CHEBI:17544"/>
        <dbReference type="ChEBI" id="CHEBI:29985"/>
        <dbReference type="ChEBI" id="CHEBI:30616"/>
        <dbReference type="ChEBI" id="CHEBI:43474"/>
        <dbReference type="ChEBI" id="CHEBI:58228"/>
        <dbReference type="ChEBI" id="CHEBI:58359"/>
        <dbReference type="ChEBI" id="CHEBI:456216"/>
        <dbReference type="EC" id="6.3.5.5"/>
    </reaction>
</comment>
<protein>
    <recommendedName>
        <fullName evidence="9">Carbamoyl phosphate synthase large chain</fullName>
        <ecNumber evidence="9">6.3.4.16</ecNumber>
        <ecNumber evidence="9">6.3.5.5</ecNumber>
    </recommendedName>
    <alternativeName>
        <fullName evidence="9">Carbamoyl phosphate synthetase ammonia chain</fullName>
    </alternativeName>
</protein>
<dbReference type="HAMAP" id="MF_01210_B">
    <property type="entry name" value="CPSase_L_chain_B"/>
    <property type="match status" value="1"/>
</dbReference>
<evidence type="ECO:0000313" key="13">
    <source>
        <dbReference type="Proteomes" id="UP001144612"/>
    </source>
</evidence>
<feature type="binding site" evidence="9">
    <location>
        <position position="777"/>
    </location>
    <ligand>
        <name>ATP</name>
        <dbReference type="ChEBI" id="CHEBI:30616"/>
        <label>2</label>
    </ligand>
</feature>
<dbReference type="HAMAP" id="MF_01210_A">
    <property type="entry name" value="CPSase_L_chain_A"/>
    <property type="match status" value="1"/>
</dbReference>
<comment type="subunit">
    <text evidence="9">Composed of two chains; the small (or glutamine) chain promotes the hydrolysis of glutamine to ammonia, which is used by the large (or ammonia) chain to synthesize carbamoyl phosphate. Tetramer of heterodimers (alpha,beta)4.</text>
</comment>
<dbReference type="InterPro" id="IPR016185">
    <property type="entry name" value="PreATP-grasp_dom_sf"/>
</dbReference>
<dbReference type="InterPro" id="IPR005480">
    <property type="entry name" value="CPSase_lsu_oligo"/>
</dbReference>
<dbReference type="SUPFAM" id="SSF52335">
    <property type="entry name" value="Methylglyoxal synthase-like"/>
    <property type="match status" value="1"/>
</dbReference>
<feature type="binding site" evidence="9">
    <location>
        <position position="241"/>
    </location>
    <ligand>
        <name>ATP</name>
        <dbReference type="ChEBI" id="CHEBI:30616"/>
        <label>1</label>
    </ligand>
</feature>
<feature type="binding site" evidence="9">
    <location>
        <position position="832"/>
    </location>
    <ligand>
        <name>Mg(2+)</name>
        <dbReference type="ChEBI" id="CHEBI:18420"/>
        <label>3</label>
    </ligand>
</feature>
<feature type="binding site" evidence="9">
    <location>
        <position position="746"/>
    </location>
    <ligand>
        <name>ATP</name>
        <dbReference type="ChEBI" id="CHEBI:30616"/>
        <label>2</label>
    </ligand>
</feature>
<dbReference type="PROSITE" id="PS00867">
    <property type="entry name" value="CPSASE_2"/>
    <property type="match status" value="2"/>
</dbReference>
<feature type="binding site" evidence="9">
    <location>
        <position position="820"/>
    </location>
    <ligand>
        <name>ATP</name>
        <dbReference type="ChEBI" id="CHEBI:30616"/>
        <label>2</label>
    </ligand>
</feature>
<feature type="binding site" evidence="9">
    <location>
        <position position="707"/>
    </location>
    <ligand>
        <name>ATP</name>
        <dbReference type="ChEBI" id="CHEBI:30616"/>
        <label>2</label>
    </ligand>
</feature>
<feature type="binding site" evidence="9">
    <location>
        <position position="243"/>
    </location>
    <ligand>
        <name>ATP</name>
        <dbReference type="ChEBI" id="CHEBI:30616"/>
        <label>1</label>
    </ligand>
</feature>
<dbReference type="InterPro" id="IPR005483">
    <property type="entry name" value="CPSase_dom"/>
</dbReference>
<evidence type="ECO:0000256" key="5">
    <source>
        <dbReference type="ARBA" id="ARBA00022741"/>
    </source>
</evidence>
<feature type="region of interest" description="Allosteric domain" evidence="9">
    <location>
        <begin position="930"/>
        <end position="1061"/>
    </location>
</feature>
<dbReference type="NCBIfam" id="TIGR01369">
    <property type="entry name" value="CPSaseII_lrg"/>
    <property type="match status" value="1"/>
</dbReference>
<feature type="binding site" evidence="9">
    <location>
        <position position="298"/>
    </location>
    <ligand>
        <name>Mg(2+)</name>
        <dbReference type="ChEBI" id="CHEBI:18420"/>
        <label>2</label>
    </ligand>
</feature>
<dbReference type="SUPFAM" id="SSF56059">
    <property type="entry name" value="Glutathione synthetase ATP-binding domain-like"/>
    <property type="match status" value="2"/>
</dbReference>
<comment type="caution">
    <text evidence="9">Lacks conserved residue(s) required for the propagation of feature annotation.</text>
</comment>
<feature type="binding site" evidence="9">
    <location>
        <position position="752"/>
    </location>
    <ligand>
        <name>ATP</name>
        <dbReference type="ChEBI" id="CHEBI:30616"/>
        <label>2</label>
    </ligand>
</feature>
<accession>A0ABT4D461</accession>
<dbReference type="Gene3D" id="3.30.1490.20">
    <property type="entry name" value="ATP-grasp fold, A domain"/>
    <property type="match status" value="1"/>
</dbReference>
<feature type="binding site" evidence="9">
    <location>
        <position position="284"/>
    </location>
    <ligand>
        <name>ATP</name>
        <dbReference type="ChEBI" id="CHEBI:30616"/>
        <label>1</label>
    </ligand>
</feature>
<evidence type="ECO:0000256" key="9">
    <source>
        <dbReference type="HAMAP-Rule" id="MF_01210"/>
    </source>
</evidence>
<dbReference type="PROSITE" id="PS50975">
    <property type="entry name" value="ATP_GRASP"/>
    <property type="match status" value="2"/>
</dbReference>
<dbReference type="RefSeq" id="WP_268059429.1">
    <property type="nucleotide sequence ID" value="NZ_JAPQFJ010000001.1"/>
</dbReference>
<dbReference type="InterPro" id="IPR036897">
    <property type="entry name" value="CarbamoylP_synth_lsu_oligo_sf"/>
</dbReference>
<name>A0ABT4D461_9CLOT</name>
<dbReference type="SMART" id="SM01096">
    <property type="entry name" value="CPSase_L_D3"/>
    <property type="match status" value="1"/>
</dbReference>
<evidence type="ECO:0000256" key="6">
    <source>
        <dbReference type="ARBA" id="ARBA00022840"/>
    </source>
</evidence>
<keyword evidence="3 9" id="KW-0436">Ligase</keyword>
<dbReference type="Proteomes" id="UP001144612">
    <property type="component" value="Unassembled WGS sequence"/>
</dbReference>
<feature type="binding site" evidence="9">
    <location>
        <position position="300"/>
    </location>
    <ligand>
        <name>Mn(2+)</name>
        <dbReference type="ChEBI" id="CHEBI:29035"/>
        <label>2</label>
    </ligand>
</feature>
<feature type="binding site" evidence="9">
    <location>
        <position position="832"/>
    </location>
    <ligand>
        <name>ATP</name>
        <dbReference type="ChEBI" id="CHEBI:30616"/>
        <label>2</label>
    </ligand>
</feature>
<dbReference type="GO" id="GO:0004088">
    <property type="term" value="F:carbamoyl-phosphate synthase (glutamine-hydrolyzing) activity"/>
    <property type="evidence" value="ECO:0007669"/>
    <property type="project" value="UniProtKB-EC"/>
</dbReference>
<keyword evidence="6 9" id="KW-0067">ATP-binding</keyword>
<comment type="pathway">
    <text evidence="9">Amino-acid biosynthesis; L-arginine biosynthesis; carbamoyl phosphate from bicarbonate: step 1/1.</text>
</comment>
<dbReference type="EC" id="6.3.4.16" evidence="9"/>
<evidence type="ECO:0000256" key="7">
    <source>
        <dbReference type="ARBA" id="ARBA00022975"/>
    </source>
</evidence>
<dbReference type="EMBL" id="JAPQFJ010000001">
    <property type="protein sequence ID" value="MCY6957069.1"/>
    <property type="molecule type" value="Genomic_DNA"/>
</dbReference>
<feature type="binding site" evidence="9">
    <location>
        <position position="284"/>
    </location>
    <ligand>
        <name>Mg(2+)</name>
        <dbReference type="ChEBI" id="CHEBI:18420"/>
        <label>1</label>
    </ligand>
</feature>
<keyword evidence="2 9" id="KW-0055">Arginine biosynthesis</keyword>
<organism evidence="12 13">
    <name type="scientific">Clostridium brassicae</name>
    <dbReference type="NCBI Taxonomy" id="2999072"/>
    <lineage>
        <taxon>Bacteria</taxon>
        <taxon>Bacillati</taxon>
        <taxon>Bacillota</taxon>
        <taxon>Clostridia</taxon>
        <taxon>Eubacteriales</taxon>
        <taxon>Clostridiaceae</taxon>
        <taxon>Clostridium</taxon>
    </lineage>
</organism>
<feature type="binding site" evidence="9">
    <location>
        <position position="834"/>
    </location>
    <ligand>
        <name>Mn(2+)</name>
        <dbReference type="ChEBI" id="CHEBI:29035"/>
        <label>4</label>
    </ligand>
</feature>
<dbReference type="Pfam" id="PF02787">
    <property type="entry name" value="CPSase_L_D3"/>
    <property type="match status" value="1"/>
</dbReference>
<dbReference type="Pfam" id="PF02142">
    <property type="entry name" value="MGS"/>
    <property type="match status" value="1"/>
</dbReference>
<dbReference type="PRINTS" id="PR00098">
    <property type="entry name" value="CPSASE"/>
</dbReference>
<dbReference type="PROSITE" id="PS00866">
    <property type="entry name" value="CPSASE_1"/>
    <property type="match status" value="1"/>
</dbReference>
<feature type="binding site" evidence="9">
    <location>
        <position position="779"/>
    </location>
    <ligand>
        <name>ATP</name>
        <dbReference type="ChEBI" id="CHEBI:30616"/>
        <label>2</label>
    </ligand>
</feature>
<dbReference type="Pfam" id="PF02786">
    <property type="entry name" value="CPSase_L_D2"/>
    <property type="match status" value="2"/>
</dbReference>
<keyword evidence="9" id="KW-0028">Amino-acid biosynthesis</keyword>
<feature type="binding site" evidence="9">
    <location>
        <position position="175"/>
    </location>
    <ligand>
        <name>ATP</name>
        <dbReference type="ChEBI" id="CHEBI:30616"/>
        <label>1</label>
    </ligand>
</feature>
<evidence type="ECO:0000256" key="1">
    <source>
        <dbReference type="ARBA" id="ARBA00009799"/>
    </source>
</evidence>
<feature type="binding site" evidence="9">
    <location>
        <position position="208"/>
    </location>
    <ligand>
        <name>ATP</name>
        <dbReference type="ChEBI" id="CHEBI:30616"/>
        <label>1</label>
    </ligand>
</feature>
<feature type="binding site" evidence="9">
    <location>
        <position position="129"/>
    </location>
    <ligand>
        <name>ATP</name>
        <dbReference type="ChEBI" id="CHEBI:30616"/>
        <label>1</label>
    </ligand>
</feature>
<feature type="binding site" evidence="9">
    <location>
        <position position="780"/>
    </location>
    <ligand>
        <name>ATP</name>
        <dbReference type="ChEBI" id="CHEBI:30616"/>
        <label>2</label>
    </ligand>
</feature>
<feature type="binding site" evidence="9">
    <location>
        <position position="215"/>
    </location>
    <ligand>
        <name>ATP</name>
        <dbReference type="ChEBI" id="CHEBI:30616"/>
        <label>1</label>
    </ligand>
</feature>
<feature type="region of interest" description="Carbamoyl phosphate synthetic domain" evidence="9">
    <location>
        <begin position="547"/>
        <end position="929"/>
    </location>
</feature>
<dbReference type="EC" id="6.3.5.5" evidence="9"/>
<dbReference type="Gene3D" id="3.40.50.1380">
    <property type="entry name" value="Methylglyoxal synthase-like domain"/>
    <property type="match status" value="1"/>
</dbReference>
<evidence type="ECO:0000259" key="10">
    <source>
        <dbReference type="PROSITE" id="PS50975"/>
    </source>
</evidence>
<feature type="binding site" evidence="9">
    <location>
        <position position="210"/>
    </location>
    <ligand>
        <name>ATP</name>
        <dbReference type="ChEBI" id="CHEBI:30616"/>
        <label>1</label>
    </ligand>
</feature>
<feature type="binding site" evidence="9">
    <location>
        <position position="298"/>
    </location>
    <ligand>
        <name>Mn(2+)</name>
        <dbReference type="ChEBI" id="CHEBI:29035"/>
        <label>2</label>
    </ligand>
</feature>
<feature type="binding site" evidence="9">
    <location>
        <position position="176"/>
    </location>
    <ligand>
        <name>ATP</name>
        <dbReference type="ChEBI" id="CHEBI:30616"/>
        <label>1</label>
    </ligand>
</feature>
<feature type="binding site" evidence="9">
    <location>
        <position position="820"/>
    </location>
    <ligand>
        <name>Mn(2+)</name>
        <dbReference type="ChEBI" id="CHEBI:29035"/>
        <label>3</label>
    </ligand>
</feature>
<feature type="region of interest" description="Carboxyphosphate synthetic domain" evidence="9">
    <location>
        <begin position="1"/>
        <end position="401"/>
    </location>
</feature>
<dbReference type="SMART" id="SM00851">
    <property type="entry name" value="MGS"/>
    <property type="match status" value="1"/>
</dbReference>
<evidence type="ECO:0000256" key="4">
    <source>
        <dbReference type="ARBA" id="ARBA00022737"/>
    </source>
</evidence>
<gene>
    <name evidence="9 12" type="primary">carB</name>
    <name evidence="12" type="ORF">OW729_00470</name>
</gene>
<dbReference type="InterPro" id="IPR036914">
    <property type="entry name" value="MGS-like_dom_sf"/>
</dbReference>
<keyword evidence="13" id="KW-1185">Reference proteome</keyword>
<comment type="catalytic activity">
    <reaction evidence="8 9">
        <text>hydrogencarbonate + NH4(+) + 2 ATP = carbamoyl phosphate + 2 ADP + phosphate + 2 H(+)</text>
        <dbReference type="Rhea" id="RHEA:18029"/>
        <dbReference type="ChEBI" id="CHEBI:15378"/>
        <dbReference type="ChEBI" id="CHEBI:17544"/>
        <dbReference type="ChEBI" id="CHEBI:28938"/>
        <dbReference type="ChEBI" id="CHEBI:30616"/>
        <dbReference type="ChEBI" id="CHEBI:43474"/>
        <dbReference type="ChEBI" id="CHEBI:58228"/>
        <dbReference type="ChEBI" id="CHEBI:456216"/>
        <dbReference type="EC" id="6.3.4.16"/>
    </reaction>
</comment>
<keyword evidence="4 9" id="KW-0677">Repeat</keyword>
<evidence type="ECO:0000313" key="12">
    <source>
        <dbReference type="EMBL" id="MCY6957069.1"/>
    </source>
</evidence>
<dbReference type="Gene3D" id="3.40.50.20">
    <property type="match status" value="2"/>
</dbReference>
<feature type="domain" description="ATP-grasp" evidence="10">
    <location>
        <begin position="133"/>
        <end position="327"/>
    </location>
</feature>
<dbReference type="InterPro" id="IPR011607">
    <property type="entry name" value="MGS-like_dom"/>
</dbReference>
<dbReference type="InterPro" id="IPR006275">
    <property type="entry name" value="CPSase_lsu"/>
</dbReference>
<feature type="binding site" evidence="9">
    <location>
        <position position="832"/>
    </location>
    <ligand>
        <name>Mg(2+)</name>
        <dbReference type="ChEBI" id="CHEBI:18420"/>
        <label>4</label>
    </ligand>
</feature>
<keyword evidence="7 9" id="KW-0665">Pyrimidine biosynthesis</keyword>
<dbReference type="PANTHER" id="PTHR11405">
    <property type="entry name" value="CARBAMOYLTRANSFERASE FAMILY MEMBER"/>
    <property type="match status" value="1"/>
</dbReference>
<dbReference type="PROSITE" id="PS51855">
    <property type="entry name" value="MGS"/>
    <property type="match status" value="1"/>
</dbReference>
<comment type="similarity">
    <text evidence="1 9">Belongs to the CarB family.</text>
</comment>
<feature type="binding site" evidence="9">
    <location>
        <position position="300"/>
    </location>
    <ligand>
        <name>Mg(2+)</name>
        <dbReference type="ChEBI" id="CHEBI:18420"/>
        <label>2</label>
    </ligand>
</feature>
<feature type="binding site" evidence="9">
    <location>
        <position position="298"/>
    </location>
    <ligand>
        <name>Mn(2+)</name>
        <dbReference type="ChEBI" id="CHEBI:29035"/>
        <label>1</label>
    </ligand>
</feature>
<dbReference type="PANTHER" id="PTHR11405:SF53">
    <property type="entry name" value="CARBAMOYL-PHOSPHATE SYNTHASE [AMMONIA], MITOCHONDRIAL"/>
    <property type="match status" value="1"/>
</dbReference>
<comment type="cofactor">
    <cofactor evidence="9">
        <name>Mg(2+)</name>
        <dbReference type="ChEBI" id="CHEBI:18420"/>
    </cofactor>
    <cofactor evidence="9">
        <name>Mn(2+)</name>
        <dbReference type="ChEBI" id="CHEBI:29035"/>
    </cofactor>
    <text evidence="9">Binds 4 Mg(2+) or Mn(2+) ions per subunit.</text>
</comment>
<feature type="binding site" evidence="9">
    <location>
        <position position="284"/>
    </location>
    <ligand>
        <name>Mn(2+)</name>
        <dbReference type="ChEBI" id="CHEBI:29035"/>
        <label>1</label>
    </ligand>
</feature>
<dbReference type="InterPro" id="IPR013815">
    <property type="entry name" value="ATP_grasp_subdomain_1"/>
</dbReference>
<dbReference type="Gene3D" id="1.10.1030.10">
    <property type="entry name" value="Carbamoyl-phosphate synthetase, large subunit oligomerisation domain"/>
    <property type="match status" value="1"/>
</dbReference>
<evidence type="ECO:0000256" key="2">
    <source>
        <dbReference type="ARBA" id="ARBA00022571"/>
    </source>
</evidence>
<dbReference type="Gene3D" id="3.30.470.20">
    <property type="entry name" value="ATP-grasp fold, B domain"/>
    <property type="match status" value="2"/>
</dbReference>
<feature type="domain" description="ATP-grasp" evidence="10">
    <location>
        <begin position="671"/>
        <end position="861"/>
    </location>
</feature>
<comment type="pathway">
    <text evidence="9">Pyrimidine metabolism; UMP biosynthesis via de novo pathway; (S)-dihydroorotate from bicarbonate: step 1/3.</text>
</comment>
<feature type="binding site" evidence="9">
    <location>
        <position position="298"/>
    </location>
    <ligand>
        <name>ATP</name>
        <dbReference type="ChEBI" id="CHEBI:30616"/>
        <label>1</label>
    </ligand>
</feature>
<comment type="domain">
    <text evidence="9">The large subunit is composed of 2 ATP-grasp domains that are involved in binding the 2 ATP molecules needed for carbamoyl phosphate synthesis. The N-terminal ATP-grasp domain (referred to as the carboxyphosphate synthetic component) catalyzes the ATP-dependent phosphorylation of hydrogencarbonate to carboxyphosphate and the subsequent nucleophilic attack by ammonia to form a carbamate intermediate. The C-terminal ATP-grasp domain (referred to as the carbamoyl phosphate synthetic component) then catalyzes the phosphorylation of carbamate with the second ATP to form the end product carbamoyl phosphate. The reactive and unstable enzyme intermediates are sequentially channeled from one active site to the next through the interior of the protein over a distance of at least 96 A.</text>
</comment>
<dbReference type="Pfam" id="PF25596">
    <property type="entry name" value="CPSase_L_D1"/>
    <property type="match status" value="2"/>
</dbReference>
<feature type="binding site" evidence="9">
    <location>
        <position position="242"/>
    </location>
    <ligand>
        <name>ATP</name>
        <dbReference type="ChEBI" id="CHEBI:30616"/>
        <label>1</label>
    </ligand>
</feature>
<evidence type="ECO:0000256" key="3">
    <source>
        <dbReference type="ARBA" id="ARBA00022598"/>
    </source>
</evidence>
<dbReference type="InterPro" id="IPR011761">
    <property type="entry name" value="ATP-grasp"/>
</dbReference>
<feature type="binding site" evidence="9">
    <location>
        <position position="832"/>
    </location>
    <ligand>
        <name>Mn(2+)</name>
        <dbReference type="ChEBI" id="CHEBI:29035"/>
        <label>4</label>
    </ligand>
</feature>
<sequence length="1061" mass="119032">MALDKTLKKVMILGSGPIIIGQAAEFDYSGTQACKSIKEEGIETILVNSNPATIMTDMNIADKVYIEPLKTDVIERIIEKERPDGILAGFGGQTALNIAMELQEKGVLEKYKVKLLGINSEAIKKAEDREEFKDLMIEINEPIPKSTIAVNIDQCIKFVEENGLPIIIRPAYTLGGTGGGIAETMEEYLEICDRGLKMSPITQILLEQSVAGWKELEYEVIRDKKDNCIIVCNMENIDPVGVHTGDSIVVAPSQTLRDSEYHMLRRSALKIIRNLKIEGGCNIQFALDPNSSKYIVIEVNPRVSRSSALASKAAGYPIAKIASKIAIGYSLDELKNYVTKNSSACFEPALDYVVVKMPKWPFDKFNTAERHLGTQMKATGEVMAIDRNFESAFLKALTCLESKLVGIRLENGQDLSNERLEEKINKQDDERIFAIAEALRRGYEIDYIYDITKIDKWFLNKINNIVNVEKKLEQKVVDDELICKASTMGFTDVQISKLSNIDIERIERVKKLKDIYPVYKMVDTCSGEFEAKTPYYYSCYENEEENFVSNREKIMVIGSGPIRIGQGIEFDYCCVHGAWAIKNAGYESIMVNNNPETVSTDFDTSDKLYFESLYIDDVMNVVRKEKPKGVILQFGGQTSINLAEKLNERGVNILGTSFKSIDLAEDRDKFRKLLEELNVKTPTGYAVTNINEAYEVVEKLGYPVIVRPSYVIGGRAMQVVYDKISLEKYMIEAVSLGNEHTILIDKYVKGTEIEVDAISDGEDIVIPGIMEHVERTGVHSGDSITVYPPMTLSKDTVDKLVKNTEKIARALKIIGLVNIQYVYDGKEVYVIEVNPRASRTVPILSKVTGVPMVNIAVQTMLGMKLRDSNWGTGLLKEGKIKAVKVPVFSNEKLADVDTYLGPEMKSTGEVLGVDYDLDKAIYKGFVASGIEICTEGSLYVSLKDVDKEEGIDIVKEYYKLGFKIYTSEGTGEELKKYNIDCEIVGVNKLFDLISKEKINLIINTPTKGNNIITEGFKVRRKAAEYRIPLFTCIDTAKIFLKVINIKNSNVEIQYRELKEYF</sequence>
<reference evidence="12" key="1">
    <citation type="submission" date="2022-12" db="EMBL/GenBank/DDBJ databases">
        <title>Clostridium sp. nov., isolated from industrial wastewater.</title>
        <authorList>
            <person name="Jiayan W."/>
        </authorList>
    </citation>
    <scope>NUCLEOTIDE SEQUENCE</scope>
    <source>
        <strain evidence="12">ZC22-4</strain>
    </source>
</reference>
<evidence type="ECO:0000259" key="11">
    <source>
        <dbReference type="PROSITE" id="PS51855"/>
    </source>
</evidence>
<proteinExistence type="inferred from homology"/>
<feature type="binding site" evidence="9">
    <location>
        <position position="834"/>
    </location>
    <ligand>
        <name>Mg(2+)</name>
        <dbReference type="ChEBI" id="CHEBI:18420"/>
        <label>4</label>
    </ligand>
</feature>
<comment type="caution">
    <text evidence="12">The sequence shown here is derived from an EMBL/GenBank/DDBJ whole genome shotgun (WGS) entry which is preliminary data.</text>
</comment>
<dbReference type="NCBIfam" id="NF003671">
    <property type="entry name" value="PRK05294.1"/>
    <property type="match status" value="1"/>
</dbReference>
<keyword evidence="5 9" id="KW-0547">Nucleotide-binding</keyword>
<dbReference type="NCBIfam" id="NF009455">
    <property type="entry name" value="PRK12815.1"/>
    <property type="match status" value="1"/>
</dbReference>
<feature type="binding site" evidence="9">
    <location>
        <position position="169"/>
    </location>
    <ligand>
        <name>ATP</name>
        <dbReference type="ChEBI" id="CHEBI:30616"/>
        <label>1</label>
    </ligand>
</feature>
<feature type="domain" description="MGS-like" evidence="11">
    <location>
        <begin position="930"/>
        <end position="1061"/>
    </location>
</feature>
<feature type="binding site" evidence="9">
    <location>
        <position position="298"/>
    </location>
    <ligand>
        <name>Mg(2+)</name>
        <dbReference type="ChEBI" id="CHEBI:18420"/>
        <label>1</label>
    </ligand>
</feature>
<feature type="binding site" evidence="9">
    <location>
        <position position="748"/>
    </location>
    <ligand>
        <name>ATP</name>
        <dbReference type="ChEBI" id="CHEBI:30616"/>
        <label>2</label>
    </ligand>
</feature>
<evidence type="ECO:0000256" key="8">
    <source>
        <dbReference type="ARBA" id="ARBA00047359"/>
    </source>
</evidence>
<dbReference type="InterPro" id="IPR005479">
    <property type="entry name" value="CPAse_ATP-bd"/>
</dbReference>
<comment type="function">
    <text evidence="9">Large subunit of the glutamine-dependent carbamoyl phosphate synthetase (CPSase). CPSase catalyzes the formation of carbamoyl phosphate from the ammonia moiety of glutamine, carbonate, and phosphate donated by ATP, constituting the first step of 2 biosynthetic pathways, one leading to arginine and/or urea and the other to pyrimidine nucleotides. The large subunit (synthetase) binds the substrates ammonia (free or transferred from glutamine from the small subunit), hydrogencarbonate and ATP and carries out an ATP-coupled ligase reaction, activating hydrogencarbonate by forming carboxy phosphate which reacts with ammonia to form carbamoyl phosphate.</text>
</comment>
<feature type="binding site" evidence="9">
    <location>
        <position position="778"/>
    </location>
    <ligand>
        <name>ATP</name>
        <dbReference type="ChEBI" id="CHEBI:30616"/>
        <label>2</label>
    </ligand>
</feature>
<feature type="binding site" evidence="9">
    <location>
        <position position="832"/>
    </location>
    <ligand>
        <name>Mn(2+)</name>
        <dbReference type="ChEBI" id="CHEBI:29035"/>
        <label>3</label>
    </ligand>
</feature>
<dbReference type="InterPro" id="IPR058047">
    <property type="entry name" value="CPSase_preATP-grasp"/>
</dbReference>
<dbReference type="SUPFAM" id="SSF48108">
    <property type="entry name" value="Carbamoyl phosphate synthetase, large subunit connection domain"/>
    <property type="match status" value="1"/>
</dbReference>